<evidence type="ECO:0000256" key="5">
    <source>
        <dbReference type="SAM" id="Phobius"/>
    </source>
</evidence>
<keyword evidence="4 5" id="KW-0472">Membrane</keyword>
<dbReference type="PANTHER" id="PTHR23519">
    <property type="entry name" value="AUTOPHAGY-RELATED PROTEIN 22"/>
    <property type="match status" value="1"/>
</dbReference>
<dbReference type="EMBL" id="BDIP01001969">
    <property type="protein sequence ID" value="GIQ85490.1"/>
    <property type="molecule type" value="Genomic_DNA"/>
</dbReference>
<evidence type="ECO:0000256" key="3">
    <source>
        <dbReference type="ARBA" id="ARBA00022989"/>
    </source>
</evidence>
<evidence type="ECO:0000256" key="4">
    <source>
        <dbReference type="ARBA" id="ARBA00023136"/>
    </source>
</evidence>
<keyword evidence="3 5" id="KW-1133">Transmembrane helix</keyword>
<dbReference type="Gene3D" id="1.20.1250.20">
    <property type="entry name" value="MFS general substrate transporter like domains"/>
    <property type="match status" value="2"/>
</dbReference>
<evidence type="ECO:0000313" key="7">
    <source>
        <dbReference type="Proteomes" id="UP000265618"/>
    </source>
</evidence>
<evidence type="ECO:0000256" key="1">
    <source>
        <dbReference type="ARBA" id="ARBA00004127"/>
    </source>
</evidence>
<dbReference type="Proteomes" id="UP000265618">
    <property type="component" value="Unassembled WGS sequence"/>
</dbReference>
<reference evidence="6 7" key="1">
    <citation type="journal article" date="2018" name="PLoS ONE">
        <title>The draft genome of Kipferlia bialata reveals reductive genome evolution in fornicate parasites.</title>
        <authorList>
            <person name="Tanifuji G."/>
            <person name="Takabayashi S."/>
            <person name="Kume K."/>
            <person name="Takagi M."/>
            <person name="Nakayama T."/>
            <person name="Kamikawa R."/>
            <person name="Inagaki Y."/>
            <person name="Hashimoto T."/>
        </authorList>
    </citation>
    <scope>NUCLEOTIDE SEQUENCE [LARGE SCALE GENOMIC DNA]</scope>
    <source>
        <strain evidence="6">NY0173</strain>
    </source>
</reference>
<sequence>EKRSFKLNEVIAWSMIDFSNSLAMVVVLALYAAFIPAYVFEEKAEGTKWLKYNSIATGVFSIVSTPILGAVIDICGYKLRTLAISGFLYSLSTMALTNVGYGDTGYVMFFYALVDITFRINESVCSSLLPTIAKERDYGFVSGAGYFIGYIAGFAVIQIVNRLTPTTATDPLDPNWDTVFTERGSAMLITGIFMILSLLPSLLVLNDDKNKNRLTSGVIKTAFKSNASTFTKAFSENRSLTMVLVSYLLFMCGMYTQRAYNAFLHIRWAKSYGVDLHLVQTVMSVINIVVGCMSLLYGYISKFVGVKPMILVSIFFVALCSTVSIVWEPLGEALGVNPVMQVLGLDCCT</sequence>
<feature type="transmembrane region" description="Helical" evidence="5">
    <location>
        <begin position="144"/>
        <end position="164"/>
    </location>
</feature>
<keyword evidence="7" id="KW-1185">Reference proteome</keyword>
<gene>
    <name evidence="6" type="ORF">KIPB_007164</name>
</gene>
<dbReference type="InterPro" id="IPR050495">
    <property type="entry name" value="ATG22/LtaA_families"/>
</dbReference>
<protein>
    <submittedName>
        <fullName evidence="6">Major facilitator superfamily protein</fullName>
    </submittedName>
</protein>
<feature type="non-terminal residue" evidence="6">
    <location>
        <position position="1"/>
    </location>
</feature>
<dbReference type="GO" id="GO:0012505">
    <property type="term" value="C:endomembrane system"/>
    <property type="evidence" value="ECO:0007669"/>
    <property type="project" value="UniProtKB-SubCell"/>
</dbReference>
<dbReference type="Pfam" id="PF07690">
    <property type="entry name" value="MFS_1"/>
    <property type="match status" value="1"/>
</dbReference>
<feature type="transmembrane region" description="Helical" evidence="5">
    <location>
        <begin position="21"/>
        <end position="40"/>
    </location>
</feature>
<dbReference type="AlphaFoldDB" id="A0A9K3CZK7"/>
<dbReference type="InterPro" id="IPR036259">
    <property type="entry name" value="MFS_trans_sf"/>
</dbReference>
<feature type="transmembrane region" description="Helical" evidence="5">
    <location>
        <begin position="277"/>
        <end position="297"/>
    </location>
</feature>
<proteinExistence type="predicted"/>
<feature type="transmembrane region" description="Helical" evidence="5">
    <location>
        <begin position="309"/>
        <end position="327"/>
    </location>
</feature>
<comment type="subcellular location">
    <subcellularLocation>
        <location evidence="1">Endomembrane system</location>
        <topology evidence="1">Multi-pass membrane protein</topology>
    </subcellularLocation>
</comment>
<dbReference type="InterPro" id="IPR011701">
    <property type="entry name" value="MFS"/>
</dbReference>
<keyword evidence="2 5" id="KW-0812">Transmembrane</keyword>
<organism evidence="6 7">
    <name type="scientific">Kipferlia bialata</name>
    <dbReference type="NCBI Taxonomy" id="797122"/>
    <lineage>
        <taxon>Eukaryota</taxon>
        <taxon>Metamonada</taxon>
        <taxon>Carpediemonas-like organisms</taxon>
        <taxon>Kipferlia</taxon>
    </lineage>
</organism>
<feature type="transmembrane region" description="Helical" evidence="5">
    <location>
        <begin position="184"/>
        <end position="205"/>
    </location>
</feature>
<dbReference type="GO" id="GO:0022857">
    <property type="term" value="F:transmembrane transporter activity"/>
    <property type="evidence" value="ECO:0007669"/>
    <property type="project" value="InterPro"/>
</dbReference>
<dbReference type="SUPFAM" id="SSF103473">
    <property type="entry name" value="MFS general substrate transporter"/>
    <property type="match status" value="1"/>
</dbReference>
<evidence type="ECO:0000256" key="2">
    <source>
        <dbReference type="ARBA" id="ARBA00022692"/>
    </source>
</evidence>
<accession>A0A9K3CZK7</accession>
<dbReference type="PANTHER" id="PTHR23519:SF1">
    <property type="entry name" value="AUTOPHAGY-RELATED PROTEIN 22"/>
    <property type="match status" value="1"/>
</dbReference>
<evidence type="ECO:0000313" key="6">
    <source>
        <dbReference type="EMBL" id="GIQ85490.1"/>
    </source>
</evidence>
<feature type="transmembrane region" description="Helical" evidence="5">
    <location>
        <begin position="52"/>
        <end position="75"/>
    </location>
</feature>
<name>A0A9K3CZK7_9EUKA</name>
<feature type="transmembrane region" description="Helical" evidence="5">
    <location>
        <begin position="240"/>
        <end position="257"/>
    </location>
</feature>
<comment type="caution">
    <text evidence="6">The sequence shown here is derived from an EMBL/GenBank/DDBJ whole genome shotgun (WGS) entry which is preliminary data.</text>
</comment>